<dbReference type="RefSeq" id="WP_103685591.1">
    <property type="nucleotide sequence ID" value="NZ_PQGG01000038.1"/>
</dbReference>
<accession>A0A2S4HC88</accession>
<sequence length="173" mass="19518">MTTAPYIDRLQARLAHRPIGVFIPRNHQAEPFCRLLKGTAIVSDRSLLSGGLIEVYYEGNKYGACNLLHFEDKALCAVGRLIQRYPTVAKMWVKPESLKQVGYISVVKLLPMPLPESLKHMHLSAVRKMLPKHLLDAIDPCEEAVCVISEKYDAQYRSWLDVESTSLRDAVSP</sequence>
<dbReference type="Proteomes" id="UP000237222">
    <property type="component" value="Unassembled WGS sequence"/>
</dbReference>
<gene>
    <name evidence="1" type="ORF">C0068_16565</name>
</gene>
<comment type="caution">
    <text evidence="1">The sequence shown here is derived from an EMBL/GenBank/DDBJ whole genome shotgun (WGS) entry which is preliminary data.</text>
</comment>
<reference evidence="1" key="1">
    <citation type="submission" date="2018-01" db="EMBL/GenBank/DDBJ databases">
        <authorList>
            <person name="Yu X.-D."/>
        </authorList>
    </citation>
    <scope>NUCLEOTIDE SEQUENCE</scope>
    <source>
        <strain evidence="1">ZX-21</strain>
    </source>
</reference>
<organism evidence="1 2">
    <name type="scientific">Zhongshania marina</name>
    <dbReference type="NCBI Taxonomy" id="2304603"/>
    <lineage>
        <taxon>Bacteria</taxon>
        <taxon>Pseudomonadati</taxon>
        <taxon>Pseudomonadota</taxon>
        <taxon>Gammaproteobacteria</taxon>
        <taxon>Cellvibrionales</taxon>
        <taxon>Spongiibacteraceae</taxon>
        <taxon>Zhongshania</taxon>
    </lineage>
</organism>
<dbReference type="OrthoDB" id="8704917at2"/>
<name>A0A2S4HC88_9GAMM</name>
<dbReference type="EMBL" id="PQGG01000038">
    <property type="protein sequence ID" value="POP51549.1"/>
    <property type="molecule type" value="Genomic_DNA"/>
</dbReference>
<evidence type="ECO:0000313" key="1">
    <source>
        <dbReference type="EMBL" id="POP51549.1"/>
    </source>
</evidence>
<dbReference type="AlphaFoldDB" id="A0A2S4HC88"/>
<proteinExistence type="predicted"/>
<evidence type="ECO:0000313" key="2">
    <source>
        <dbReference type="Proteomes" id="UP000237222"/>
    </source>
</evidence>
<protein>
    <submittedName>
        <fullName evidence="1">Uncharacterized protein</fullName>
    </submittedName>
</protein>